<keyword evidence="15" id="KW-0472">Membrane</keyword>
<proteinExistence type="inferred from homology"/>
<feature type="domain" description="Glycosyl transferase family 51" evidence="17">
    <location>
        <begin position="104"/>
        <end position="292"/>
    </location>
</feature>
<dbReference type="Pfam" id="PF00912">
    <property type="entry name" value="Transgly"/>
    <property type="match status" value="1"/>
</dbReference>
<dbReference type="GO" id="GO:0071555">
    <property type="term" value="P:cell wall organization"/>
    <property type="evidence" value="ECO:0007669"/>
    <property type="project" value="UniProtKB-KW"/>
</dbReference>
<evidence type="ECO:0000256" key="10">
    <source>
        <dbReference type="ARBA" id="ARBA00023268"/>
    </source>
</evidence>
<keyword evidence="7" id="KW-0378">Hydrolase</keyword>
<comment type="catalytic activity">
    <reaction evidence="13">
        <text>[GlcNAc-(1-&gt;4)-Mur2Ac(oyl-L-Ala-gamma-D-Glu-L-Lys-D-Ala-D-Ala)](n)-di-trans,octa-cis-undecaprenyl diphosphate + beta-D-GlcNAc-(1-&gt;4)-Mur2Ac(oyl-L-Ala-gamma-D-Glu-L-Lys-D-Ala-D-Ala)-di-trans,octa-cis-undecaprenyl diphosphate = [GlcNAc-(1-&gt;4)-Mur2Ac(oyl-L-Ala-gamma-D-Glu-L-Lys-D-Ala-D-Ala)](n+1)-di-trans,octa-cis-undecaprenyl diphosphate + di-trans,octa-cis-undecaprenyl diphosphate + H(+)</text>
        <dbReference type="Rhea" id="RHEA:23708"/>
        <dbReference type="Rhea" id="RHEA-COMP:9602"/>
        <dbReference type="Rhea" id="RHEA-COMP:9603"/>
        <dbReference type="ChEBI" id="CHEBI:15378"/>
        <dbReference type="ChEBI" id="CHEBI:58405"/>
        <dbReference type="ChEBI" id="CHEBI:60033"/>
        <dbReference type="ChEBI" id="CHEBI:78435"/>
        <dbReference type="EC" id="2.4.99.28"/>
    </reaction>
</comment>
<comment type="catalytic activity">
    <reaction evidence="12">
        <text>Preferential cleavage: (Ac)2-L-Lys-D-Ala-|-D-Ala. Also transpeptidation of peptidyl-alanyl moieties that are N-acyl substituents of D-alanine.</text>
        <dbReference type="EC" id="3.4.16.4"/>
    </reaction>
</comment>
<dbReference type="InterPro" id="IPR012338">
    <property type="entry name" value="Beta-lactam/transpept-like"/>
</dbReference>
<feature type="region of interest" description="Disordered" evidence="14">
    <location>
        <begin position="638"/>
        <end position="662"/>
    </location>
</feature>
<feature type="domain" description="Penicillin-binding protein transpeptidase" evidence="16">
    <location>
        <begin position="406"/>
        <end position="661"/>
    </location>
</feature>
<dbReference type="Proteomes" id="UP000184501">
    <property type="component" value="Unassembled WGS sequence"/>
</dbReference>
<dbReference type="GO" id="GO:0008955">
    <property type="term" value="F:peptidoglycan glycosyltransferase activity"/>
    <property type="evidence" value="ECO:0007669"/>
    <property type="project" value="UniProtKB-EC"/>
</dbReference>
<dbReference type="PANTHER" id="PTHR32282:SF33">
    <property type="entry name" value="PEPTIDOGLYCAN GLYCOSYLTRANSFERASE"/>
    <property type="match status" value="1"/>
</dbReference>
<dbReference type="STRING" id="2017.SAMN05444320_12237"/>
<dbReference type="EMBL" id="FQVN01000022">
    <property type="protein sequence ID" value="SHH10361.1"/>
    <property type="molecule type" value="Genomic_DNA"/>
</dbReference>
<keyword evidence="5" id="KW-0328">Glycosyltransferase</keyword>
<dbReference type="GO" id="GO:0008658">
    <property type="term" value="F:penicillin binding"/>
    <property type="evidence" value="ECO:0007669"/>
    <property type="project" value="InterPro"/>
</dbReference>
<keyword evidence="19" id="KW-1185">Reference proteome</keyword>
<dbReference type="GO" id="GO:0008360">
    <property type="term" value="P:regulation of cell shape"/>
    <property type="evidence" value="ECO:0007669"/>
    <property type="project" value="UniProtKB-KW"/>
</dbReference>
<evidence type="ECO:0000256" key="3">
    <source>
        <dbReference type="ARBA" id="ARBA00022645"/>
    </source>
</evidence>
<dbReference type="InterPro" id="IPR001460">
    <property type="entry name" value="PCN-bd_Tpept"/>
</dbReference>
<feature type="transmembrane region" description="Helical" evidence="15">
    <location>
        <begin position="48"/>
        <end position="73"/>
    </location>
</feature>
<evidence type="ECO:0000256" key="12">
    <source>
        <dbReference type="ARBA" id="ARBA00034000"/>
    </source>
</evidence>
<dbReference type="InterPro" id="IPR050396">
    <property type="entry name" value="Glycosyltr_51/Transpeptidase"/>
</dbReference>
<evidence type="ECO:0000256" key="11">
    <source>
        <dbReference type="ARBA" id="ARBA00023316"/>
    </source>
</evidence>
<evidence type="ECO:0000313" key="18">
    <source>
        <dbReference type="EMBL" id="SHH10361.1"/>
    </source>
</evidence>
<accession>A0A1M5Q955</accession>
<evidence type="ECO:0000259" key="16">
    <source>
        <dbReference type="Pfam" id="PF00905"/>
    </source>
</evidence>
<protein>
    <submittedName>
        <fullName evidence="18">Membrane carboxypeptidase (Penicillin-binding protein)</fullName>
    </submittedName>
</protein>
<evidence type="ECO:0000256" key="8">
    <source>
        <dbReference type="ARBA" id="ARBA00022960"/>
    </source>
</evidence>
<evidence type="ECO:0000256" key="1">
    <source>
        <dbReference type="ARBA" id="ARBA00007090"/>
    </source>
</evidence>
<keyword evidence="15" id="KW-0812">Transmembrane</keyword>
<evidence type="ECO:0000256" key="2">
    <source>
        <dbReference type="ARBA" id="ARBA00007739"/>
    </source>
</evidence>
<dbReference type="Gene3D" id="3.40.710.10">
    <property type="entry name" value="DD-peptidase/beta-lactamase superfamily"/>
    <property type="match status" value="1"/>
</dbReference>
<dbReference type="Gene3D" id="1.10.3810.10">
    <property type="entry name" value="Biosynthetic peptidoglycan transglycosylase-like"/>
    <property type="match status" value="1"/>
</dbReference>
<evidence type="ECO:0000256" key="7">
    <source>
        <dbReference type="ARBA" id="ARBA00022801"/>
    </source>
</evidence>
<name>A0A1M5Q955_STRHI</name>
<keyword evidence="15" id="KW-1133">Transmembrane helix</keyword>
<comment type="similarity">
    <text evidence="2">In the N-terminal section; belongs to the glycosyltransferase 51 family.</text>
</comment>
<evidence type="ECO:0000256" key="14">
    <source>
        <dbReference type="SAM" id="MobiDB-lite"/>
    </source>
</evidence>
<keyword evidence="10" id="KW-0511">Multifunctional enzyme</keyword>
<dbReference type="FunFam" id="1.10.3810.10:FF:000001">
    <property type="entry name" value="Penicillin-binding protein 1A"/>
    <property type="match status" value="1"/>
</dbReference>
<keyword evidence="11" id="KW-0961">Cell wall biogenesis/degradation</keyword>
<keyword evidence="4" id="KW-0645">Protease</keyword>
<evidence type="ECO:0000256" key="5">
    <source>
        <dbReference type="ARBA" id="ARBA00022676"/>
    </source>
</evidence>
<dbReference type="SUPFAM" id="SSF53955">
    <property type="entry name" value="Lysozyme-like"/>
    <property type="match status" value="1"/>
</dbReference>
<keyword evidence="8" id="KW-0133">Cell shape</keyword>
<dbReference type="InterPro" id="IPR023346">
    <property type="entry name" value="Lysozyme-like_dom_sf"/>
</dbReference>
<evidence type="ECO:0000256" key="6">
    <source>
        <dbReference type="ARBA" id="ARBA00022679"/>
    </source>
</evidence>
<gene>
    <name evidence="18" type="ORF">SAMN05444320_12237</name>
</gene>
<comment type="similarity">
    <text evidence="1">In the C-terminal section; belongs to the transpeptidase family.</text>
</comment>
<keyword evidence="6" id="KW-0808">Transferase</keyword>
<evidence type="ECO:0000256" key="4">
    <source>
        <dbReference type="ARBA" id="ARBA00022670"/>
    </source>
</evidence>
<sequence>MLGFVGGYRRDHGVVSDHPGRVRVGRLVRVEGDVRTVRVARASGMVKLLGLCVVAGVLVAAMLFPVFGGLGLASNQAAETVDKVSADLVSVDPPLLTTITDKDGNPIAHLYDQDRVIVNADQINDTMKAAIVAIEDKRFFDHNGVDWQGTMRAMVKNAASDSITGGGSSLTQQYVKNYLAFVVAKNAKDPQYKKAIEQTPARKLKEIRIALDLERKLSKDEILTRYLNIVPFPYQIYGVAEAARAFFNTTPDKLEIHQAALLAAIVNMPGALNPVTNPEDAKKRRDIVIDKMAENKMLSRDADENKRLAEEYKAKALGVLPELNLRTSGCVGAGPTDGFFCEYALSYLKKAGLDMDQIKRGGYTIRTTLDPKASTEAKKAAEATVPKNTRGVANTMAIIEPGQDRHKVRALVANRDFGNNAEKGQSSYELPSQVTPFGAGSIFKVFTAAAYMQQKNAGISRPVAVPETYTSPVFKDGGRGWTVKNAGKYDGSSTVQGALALSPNTPFIKMEEEAGLKNVLDMAYKLGMRESMKGVNKAGEHKKGDSWSSVYDQMLRENSGSFTLGVTPASALEVSNVGATIMSEGRWCPPSPIEQILDRNGKPVPVREEPCEQVVDPALANSLAQGLSKDSVSGTAKTAASANGWSRPMIGKTGTTEDHKSSGFLGATRDYAGAVLVFTDGVAPQVICHTPVRLCGFSGTGAYGGDIAAPTWFKAMGPLHADKPDRGLPEADPRYR</sequence>
<dbReference type="SUPFAM" id="SSF56601">
    <property type="entry name" value="beta-lactamase/transpeptidase-like"/>
    <property type="match status" value="1"/>
</dbReference>
<organism evidence="18 19">
    <name type="scientific">Streptoalloteichus hindustanus</name>
    <dbReference type="NCBI Taxonomy" id="2017"/>
    <lineage>
        <taxon>Bacteria</taxon>
        <taxon>Bacillati</taxon>
        <taxon>Actinomycetota</taxon>
        <taxon>Actinomycetes</taxon>
        <taxon>Pseudonocardiales</taxon>
        <taxon>Pseudonocardiaceae</taxon>
        <taxon>Streptoalloteichus</taxon>
    </lineage>
</organism>
<reference evidence="18 19" key="1">
    <citation type="submission" date="2016-11" db="EMBL/GenBank/DDBJ databases">
        <authorList>
            <person name="Jaros S."/>
            <person name="Januszkiewicz K."/>
            <person name="Wedrychowicz H."/>
        </authorList>
    </citation>
    <scope>NUCLEOTIDE SEQUENCE [LARGE SCALE GENOMIC DNA]</scope>
    <source>
        <strain evidence="18 19">DSM 44523</strain>
    </source>
</reference>
<evidence type="ECO:0000256" key="15">
    <source>
        <dbReference type="SAM" id="Phobius"/>
    </source>
</evidence>
<keyword evidence="9" id="KW-0573">Peptidoglycan synthesis</keyword>
<evidence type="ECO:0000313" key="19">
    <source>
        <dbReference type="Proteomes" id="UP000184501"/>
    </source>
</evidence>
<dbReference type="InterPro" id="IPR036950">
    <property type="entry name" value="PBP_transglycosylase"/>
</dbReference>
<dbReference type="GO" id="GO:0009252">
    <property type="term" value="P:peptidoglycan biosynthetic process"/>
    <property type="evidence" value="ECO:0007669"/>
    <property type="project" value="UniProtKB-KW"/>
</dbReference>
<dbReference type="GO" id="GO:0030288">
    <property type="term" value="C:outer membrane-bounded periplasmic space"/>
    <property type="evidence" value="ECO:0007669"/>
    <property type="project" value="TreeGrafter"/>
</dbReference>
<dbReference type="AlphaFoldDB" id="A0A1M5Q955"/>
<dbReference type="InterPro" id="IPR001264">
    <property type="entry name" value="Glyco_trans_51"/>
</dbReference>
<dbReference type="Pfam" id="PF00905">
    <property type="entry name" value="Transpeptidase"/>
    <property type="match status" value="1"/>
</dbReference>
<keyword evidence="3 18" id="KW-0121">Carboxypeptidase</keyword>
<dbReference type="GO" id="GO:0006508">
    <property type="term" value="P:proteolysis"/>
    <property type="evidence" value="ECO:0007669"/>
    <property type="project" value="UniProtKB-KW"/>
</dbReference>
<evidence type="ECO:0000256" key="9">
    <source>
        <dbReference type="ARBA" id="ARBA00022984"/>
    </source>
</evidence>
<evidence type="ECO:0000259" key="17">
    <source>
        <dbReference type="Pfam" id="PF00912"/>
    </source>
</evidence>
<dbReference type="GO" id="GO:0009002">
    <property type="term" value="F:serine-type D-Ala-D-Ala carboxypeptidase activity"/>
    <property type="evidence" value="ECO:0007669"/>
    <property type="project" value="UniProtKB-EC"/>
</dbReference>
<evidence type="ECO:0000256" key="13">
    <source>
        <dbReference type="ARBA" id="ARBA00049902"/>
    </source>
</evidence>
<dbReference type="PANTHER" id="PTHR32282">
    <property type="entry name" value="BINDING PROTEIN TRANSPEPTIDASE, PUTATIVE-RELATED"/>
    <property type="match status" value="1"/>
</dbReference>